<dbReference type="Proteomes" id="UP000001460">
    <property type="component" value="Unassembled WGS sequence"/>
</dbReference>
<dbReference type="EMBL" id="DS989726">
    <property type="protein sequence ID" value="EEA04919.1"/>
    <property type="molecule type" value="Genomic_DNA"/>
</dbReference>
<dbReference type="RefSeq" id="XP_002139268.1">
    <property type="nucleotide sequence ID" value="XM_002139232.1"/>
</dbReference>
<dbReference type="OrthoDB" id="10281350at2759"/>
<gene>
    <name evidence="1" type="ORF">CMU_039880</name>
</gene>
<organism evidence="1 2">
    <name type="scientific">Cryptosporidium muris (strain RN66)</name>
    <dbReference type="NCBI Taxonomy" id="441375"/>
    <lineage>
        <taxon>Eukaryota</taxon>
        <taxon>Sar</taxon>
        <taxon>Alveolata</taxon>
        <taxon>Apicomplexa</taxon>
        <taxon>Conoidasida</taxon>
        <taxon>Coccidia</taxon>
        <taxon>Eucoccidiorida</taxon>
        <taxon>Eimeriorina</taxon>
        <taxon>Cryptosporidiidae</taxon>
        <taxon>Cryptosporidium</taxon>
    </lineage>
</organism>
<proteinExistence type="predicted"/>
<evidence type="ECO:0000313" key="1">
    <source>
        <dbReference type="EMBL" id="EEA04919.1"/>
    </source>
</evidence>
<reference evidence="1" key="1">
    <citation type="submission" date="2008-06" db="EMBL/GenBank/DDBJ databases">
        <authorList>
            <person name="Lorenzi H."/>
            <person name="Inman J."/>
            <person name="Miller J."/>
            <person name="Schobel S."/>
            <person name="Amedeo P."/>
            <person name="Caler E.V."/>
            <person name="da Silva J."/>
        </authorList>
    </citation>
    <scope>NUCLEOTIDE SEQUENCE [LARGE SCALE GENOMIC DNA]</scope>
    <source>
        <strain evidence="1">RN66</strain>
    </source>
</reference>
<keyword evidence="2" id="KW-1185">Reference proteome</keyword>
<name>B6A9M8_CRYMR</name>
<evidence type="ECO:0000313" key="2">
    <source>
        <dbReference type="Proteomes" id="UP000001460"/>
    </source>
</evidence>
<dbReference type="AlphaFoldDB" id="B6A9M8"/>
<sequence length="167" mass="19728">MVYKELINSSHKVSSYCPVEFRIPLDIWCSSCNFKYECGTKYQAFKESNKKKFQKNGTYQLIDIYRIFCKDCNEPLIIEISEDPYINKCNKVNVIQRDSIKVNELKGIHEGLNILRNLQDSREDNYKMNMIMRNNIRKKSKKTNTLCSYKETSSSYGDIFNISKKKK</sequence>
<dbReference type="GeneID" id="6994609"/>
<accession>B6A9M8</accession>
<protein>
    <submittedName>
        <fullName evidence="1">Uncharacterized protein</fullName>
    </submittedName>
</protein>
<dbReference type="VEuPathDB" id="CryptoDB:CMU_039880"/>